<dbReference type="InterPro" id="IPR035426">
    <property type="entry name" value="Gemin2/Brr1"/>
</dbReference>
<feature type="compositionally biased region" description="Acidic residues" evidence="2">
    <location>
        <begin position="228"/>
        <end position="259"/>
    </location>
</feature>
<name>A0A7C8JMR0_ORBOL</name>
<dbReference type="Pfam" id="PF04938">
    <property type="entry name" value="SIP1"/>
    <property type="match status" value="2"/>
</dbReference>
<dbReference type="PANTHER" id="PTHR12794:SF0">
    <property type="entry name" value="GEM-ASSOCIATED PROTEIN 2"/>
    <property type="match status" value="1"/>
</dbReference>
<dbReference type="GO" id="GO:0005634">
    <property type="term" value="C:nucleus"/>
    <property type="evidence" value="ECO:0007669"/>
    <property type="project" value="TreeGrafter"/>
</dbReference>
<dbReference type="Gene3D" id="1.20.58.1070">
    <property type="match status" value="1"/>
</dbReference>
<protein>
    <submittedName>
        <fullName evidence="3">Uncharacterized protein</fullName>
    </submittedName>
</protein>
<evidence type="ECO:0000313" key="3">
    <source>
        <dbReference type="EMBL" id="KAF3119327.1"/>
    </source>
</evidence>
<comment type="caution">
    <text evidence="3">The sequence shown here is derived from an EMBL/GenBank/DDBJ whole genome shotgun (WGS) entry which is preliminary data.</text>
</comment>
<feature type="region of interest" description="Disordered" evidence="2">
    <location>
        <begin position="473"/>
        <end position="499"/>
    </location>
</feature>
<evidence type="ECO:0000256" key="2">
    <source>
        <dbReference type="SAM" id="MobiDB-lite"/>
    </source>
</evidence>
<dbReference type="GO" id="GO:0032797">
    <property type="term" value="C:SMN complex"/>
    <property type="evidence" value="ECO:0007669"/>
    <property type="project" value="TreeGrafter"/>
</dbReference>
<sequence length="638" mass="69592">MAKRKRAGKKSASQNHNHNHHKSAHHRAAAQSTSAEQEHQLDYEDTVTNQNDENRDDEAEGAEPTAEDEDYVWGAKPLKSSKAGFFGSGPKGYIDPSTNQRGAFPELQGIDDDADLSGPAVDGLSYLRMVRHEARGVPNLLTASQMTGIAPSVKVSNIVIAAPLPAPTSRPMVPQDVDNLLYDDDNVVEYNKTHQPPTEPIDAISYDEVTKPENNTELAGKEPGSLSYDDENEDGGDDDEWGEEWDEEDPYGDLSDSDSDSSAYYVDGAYIARPVPMLARVTTASALPPRTVSADWHASLITNFHTTREAILTTPFEDPEIPFPVIPTQWKDFMVANQPSLPVLQTISSENAIKALKHLRKYLGWRNVNEWQGKWIWALLARANDVGILMNEEVSVLRELGKKAVFNLEKASDARIKIVEEGGEDWWNEELQRGVMEYMGGGGQDPVACGGEGVKTDEQVGFPVELKIEDLDFGAEDQDVETGEAGSGGEDESVKEERPTKKMALFKPRAVQIPKPSSGSTLSVPSISVIPATPGTGDVENPMEDSLSVNQLLPDAVDTPDDDLASAQLQMEMGLAPVSNDAGDVVESKDSVEDGELDAGAVDKAQRMPDVKTVFALDMIVSIVGEVFGQRDLLLERR</sequence>
<dbReference type="GO" id="GO:0000387">
    <property type="term" value="P:spliceosomal snRNP assembly"/>
    <property type="evidence" value="ECO:0007669"/>
    <property type="project" value="InterPro"/>
</dbReference>
<proteinExistence type="inferred from homology"/>
<accession>A0A7C8JMR0</accession>
<evidence type="ECO:0000313" key="4">
    <source>
        <dbReference type="Proteomes" id="UP000480548"/>
    </source>
</evidence>
<feature type="compositionally biased region" description="Acidic residues" evidence="2">
    <location>
        <begin position="54"/>
        <end position="71"/>
    </location>
</feature>
<dbReference type="PANTHER" id="PTHR12794">
    <property type="entry name" value="GEMIN2"/>
    <property type="match status" value="1"/>
</dbReference>
<gene>
    <name evidence="3" type="ORF">TWF703_003531</name>
</gene>
<feature type="region of interest" description="Disordered" evidence="2">
    <location>
        <begin position="214"/>
        <end position="260"/>
    </location>
</feature>
<feature type="compositionally biased region" description="Acidic residues" evidence="2">
    <location>
        <begin position="473"/>
        <end position="482"/>
    </location>
</feature>
<organism evidence="3 4">
    <name type="scientific">Orbilia oligospora</name>
    <name type="common">Nematode-trapping fungus</name>
    <name type="synonym">Arthrobotrys oligospora</name>
    <dbReference type="NCBI Taxonomy" id="2813651"/>
    <lineage>
        <taxon>Eukaryota</taxon>
        <taxon>Fungi</taxon>
        <taxon>Dikarya</taxon>
        <taxon>Ascomycota</taxon>
        <taxon>Pezizomycotina</taxon>
        <taxon>Orbiliomycetes</taxon>
        <taxon>Orbiliales</taxon>
        <taxon>Orbiliaceae</taxon>
        <taxon>Orbilia</taxon>
    </lineage>
</organism>
<evidence type="ECO:0000256" key="1">
    <source>
        <dbReference type="ARBA" id="ARBA00025758"/>
    </source>
</evidence>
<dbReference type="Proteomes" id="UP000480548">
    <property type="component" value="Unassembled WGS sequence"/>
</dbReference>
<feature type="region of interest" description="Disordered" evidence="2">
    <location>
        <begin position="1"/>
        <end position="116"/>
    </location>
</feature>
<dbReference type="EMBL" id="WIQZ01000181">
    <property type="protein sequence ID" value="KAF3119327.1"/>
    <property type="molecule type" value="Genomic_DNA"/>
</dbReference>
<dbReference type="AlphaFoldDB" id="A0A7C8JMR0"/>
<feature type="compositionally biased region" description="Basic residues" evidence="2">
    <location>
        <begin position="17"/>
        <end position="28"/>
    </location>
</feature>
<reference evidence="3 4" key="1">
    <citation type="submission" date="2019-06" db="EMBL/GenBank/DDBJ databases">
        <authorList>
            <person name="Palmer J.M."/>
        </authorList>
    </citation>
    <scope>NUCLEOTIDE SEQUENCE [LARGE SCALE GENOMIC DNA]</scope>
    <source>
        <strain evidence="3 4">TWF703</strain>
    </source>
</reference>
<comment type="similarity">
    <text evidence="1">Belongs to the gemin-2 family.</text>
</comment>